<dbReference type="InterPro" id="IPR030378">
    <property type="entry name" value="G_CP_dom"/>
</dbReference>
<keyword evidence="4 10" id="KW-0699">rRNA-binding</keyword>
<name>A0A7T4R0V8_9GAMM</name>
<dbReference type="GO" id="GO:0003924">
    <property type="term" value="F:GTPase activity"/>
    <property type="evidence" value="ECO:0007669"/>
    <property type="project" value="UniProtKB-UniRule"/>
</dbReference>
<keyword evidence="6 10" id="KW-0378">Hydrolase</keyword>
<dbReference type="NCBIfam" id="TIGR00157">
    <property type="entry name" value="ribosome small subunit-dependent GTPase A"/>
    <property type="match status" value="1"/>
</dbReference>
<sequence length="351" mass="38421">MSYTLRELGLVPFFIQQLSDADLLQTRLGRVMAVQRSKLTVACDAAEHLVELSAALRESPAAERPTVGDWVVLDASLSLIEQVLERKSFFKRVAAGTAGEIQAIAANIDILFIVSSCNEEFKESRLERYLALCAEAGAMPVIILTKADLAEDADAFVARARRTQAGVPVEVVNALDPAALDGLRSWIDDHTTVALVGSSGVGKSTLLNSLSGGAVAATGAIREQDTKGRHTTTHRELHVLPTGGLLIDVPGMRELKVAELEQSLATVFEDIEELAEHCRFADCQHESEPGCAVWQAIDDDRLDERRLENYRKLVRENAMNSATLAERRAQERGFAKMVKGAKRFKQDHFEG</sequence>
<keyword evidence="7 10" id="KW-0862">Zinc</keyword>
<comment type="subunit">
    <text evidence="10">Monomer. Associates with 30S ribosomal subunit, binds 16S rRNA.</text>
</comment>
<evidence type="ECO:0000256" key="3">
    <source>
        <dbReference type="ARBA" id="ARBA00022723"/>
    </source>
</evidence>
<feature type="domain" description="CP-type G" evidence="12">
    <location>
        <begin position="98"/>
        <end position="255"/>
    </location>
</feature>
<dbReference type="EMBL" id="CP066167">
    <property type="protein sequence ID" value="QQD18376.1"/>
    <property type="molecule type" value="Genomic_DNA"/>
</dbReference>
<dbReference type="PANTHER" id="PTHR32120">
    <property type="entry name" value="SMALL RIBOSOMAL SUBUNIT BIOGENESIS GTPASE RSGA"/>
    <property type="match status" value="1"/>
</dbReference>
<keyword evidence="9 10" id="KW-0342">GTP-binding</keyword>
<accession>A0A7T4R0V8</accession>
<feature type="binding site" evidence="10">
    <location>
        <position position="278"/>
    </location>
    <ligand>
        <name>Zn(2+)</name>
        <dbReference type="ChEBI" id="CHEBI:29105"/>
    </ligand>
</feature>
<feature type="binding site" evidence="10">
    <location>
        <position position="291"/>
    </location>
    <ligand>
        <name>Zn(2+)</name>
        <dbReference type="ChEBI" id="CHEBI:29105"/>
    </ligand>
</feature>
<dbReference type="GO" id="GO:0019843">
    <property type="term" value="F:rRNA binding"/>
    <property type="evidence" value="ECO:0007669"/>
    <property type="project" value="UniProtKB-KW"/>
</dbReference>
<evidence type="ECO:0000256" key="6">
    <source>
        <dbReference type="ARBA" id="ARBA00022801"/>
    </source>
</evidence>
<dbReference type="PROSITE" id="PS51721">
    <property type="entry name" value="G_CP"/>
    <property type="match status" value="1"/>
</dbReference>
<dbReference type="InterPro" id="IPR010914">
    <property type="entry name" value="RsgA_GTPase_dom"/>
</dbReference>
<dbReference type="SUPFAM" id="SSF52540">
    <property type="entry name" value="P-loop containing nucleoside triphosphate hydrolases"/>
    <property type="match status" value="1"/>
</dbReference>
<dbReference type="PANTHER" id="PTHR32120:SF10">
    <property type="entry name" value="SMALL RIBOSOMAL SUBUNIT BIOGENESIS GTPASE RSGA"/>
    <property type="match status" value="1"/>
</dbReference>
<comment type="cofactor">
    <cofactor evidence="10">
        <name>Zn(2+)</name>
        <dbReference type="ChEBI" id="CHEBI:29105"/>
    </cofactor>
    <text evidence="10">Binds 1 zinc ion per subunit.</text>
</comment>
<evidence type="ECO:0000256" key="1">
    <source>
        <dbReference type="ARBA" id="ARBA00022490"/>
    </source>
</evidence>
<proteinExistence type="inferred from homology"/>
<dbReference type="AlphaFoldDB" id="A0A7T4R0V8"/>
<evidence type="ECO:0000259" key="12">
    <source>
        <dbReference type="PROSITE" id="PS51721"/>
    </source>
</evidence>
<evidence type="ECO:0000313" key="13">
    <source>
        <dbReference type="EMBL" id="QQD18376.1"/>
    </source>
</evidence>
<dbReference type="GO" id="GO:0046872">
    <property type="term" value="F:metal ion binding"/>
    <property type="evidence" value="ECO:0007669"/>
    <property type="project" value="UniProtKB-KW"/>
</dbReference>
<evidence type="ECO:0000256" key="7">
    <source>
        <dbReference type="ARBA" id="ARBA00022833"/>
    </source>
</evidence>
<keyword evidence="8 10" id="KW-0694">RNA-binding</keyword>
<dbReference type="Gene3D" id="1.10.40.50">
    <property type="entry name" value="Probable gtpase engc, domain 3"/>
    <property type="match status" value="1"/>
</dbReference>
<dbReference type="InterPro" id="IPR004881">
    <property type="entry name" value="Ribosome_biogen_GTPase_RsgA"/>
</dbReference>
<dbReference type="Gene3D" id="3.40.50.300">
    <property type="entry name" value="P-loop containing nucleotide triphosphate hydrolases"/>
    <property type="match status" value="1"/>
</dbReference>
<evidence type="ECO:0000259" key="11">
    <source>
        <dbReference type="PROSITE" id="PS50936"/>
    </source>
</evidence>
<keyword evidence="1 10" id="KW-0963">Cytoplasm</keyword>
<evidence type="ECO:0000256" key="5">
    <source>
        <dbReference type="ARBA" id="ARBA00022741"/>
    </source>
</evidence>
<dbReference type="EC" id="3.6.1.-" evidence="10"/>
<comment type="subcellular location">
    <subcellularLocation>
        <location evidence="10">Cytoplasm</location>
    </subcellularLocation>
</comment>
<evidence type="ECO:0000256" key="10">
    <source>
        <dbReference type="HAMAP-Rule" id="MF_01820"/>
    </source>
</evidence>
<dbReference type="GO" id="GO:0042274">
    <property type="term" value="P:ribosomal small subunit biogenesis"/>
    <property type="evidence" value="ECO:0007669"/>
    <property type="project" value="UniProtKB-UniRule"/>
</dbReference>
<keyword evidence="3 10" id="KW-0479">Metal-binding</keyword>
<feature type="binding site" evidence="10">
    <location>
        <position position="285"/>
    </location>
    <ligand>
        <name>Zn(2+)</name>
        <dbReference type="ChEBI" id="CHEBI:29105"/>
    </ligand>
</feature>
<dbReference type="Pfam" id="PF03193">
    <property type="entry name" value="RsgA_GTPase"/>
    <property type="match status" value="1"/>
</dbReference>
<feature type="binding site" evidence="10">
    <location>
        <begin position="197"/>
        <end position="205"/>
    </location>
    <ligand>
        <name>GTP</name>
        <dbReference type="ChEBI" id="CHEBI:37565"/>
    </ligand>
</feature>
<protein>
    <recommendedName>
        <fullName evidence="10">Small ribosomal subunit biogenesis GTPase RsgA</fullName>
        <ecNumber evidence="10">3.6.1.-</ecNumber>
    </recommendedName>
</protein>
<feature type="binding site" evidence="10">
    <location>
        <position position="283"/>
    </location>
    <ligand>
        <name>Zn(2+)</name>
        <dbReference type="ChEBI" id="CHEBI:29105"/>
    </ligand>
</feature>
<feature type="domain" description="EngC GTPase" evidence="11">
    <location>
        <begin position="106"/>
        <end position="253"/>
    </location>
</feature>
<evidence type="ECO:0000256" key="9">
    <source>
        <dbReference type="ARBA" id="ARBA00023134"/>
    </source>
</evidence>
<dbReference type="KEGG" id="snan:I6N98_00410"/>
<keyword evidence="5 10" id="KW-0547">Nucleotide-binding</keyword>
<dbReference type="GO" id="GO:0005525">
    <property type="term" value="F:GTP binding"/>
    <property type="evidence" value="ECO:0007669"/>
    <property type="project" value="UniProtKB-UniRule"/>
</dbReference>
<evidence type="ECO:0000256" key="8">
    <source>
        <dbReference type="ARBA" id="ARBA00022884"/>
    </source>
</evidence>
<dbReference type="CDD" id="cd01854">
    <property type="entry name" value="YjeQ_EngC"/>
    <property type="match status" value="1"/>
</dbReference>
<dbReference type="GO" id="GO:0005737">
    <property type="term" value="C:cytoplasm"/>
    <property type="evidence" value="ECO:0007669"/>
    <property type="project" value="UniProtKB-SubCell"/>
</dbReference>
<gene>
    <name evidence="10 13" type="primary">rsgA</name>
    <name evidence="13" type="ORF">I6N98_00410</name>
</gene>
<evidence type="ECO:0000313" key="14">
    <source>
        <dbReference type="Proteomes" id="UP000596063"/>
    </source>
</evidence>
<keyword evidence="14" id="KW-1185">Reference proteome</keyword>
<feature type="binding site" evidence="10">
    <location>
        <begin position="145"/>
        <end position="148"/>
    </location>
    <ligand>
        <name>GTP</name>
        <dbReference type="ChEBI" id="CHEBI:37565"/>
    </ligand>
</feature>
<reference evidence="13 14" key="1">
    <citation type="submission" date="2020-12" db="EMBL/GenBank/DDBJ databases">
        <authorList>
            <person name="Shan Y."/>
        </authorList>
    </citation>
    <scope>NUCLEOTIDE SEQUENCE [LARGE SCALE GENOMIC DNA]</scope>
    <source>
        <strain evidence="14">csc3.9</strain>
    </source>
</reference>
<dbReference type="HAMAP" id="MF_01820">
    <property type="entry name" value="GTPase_RsgA"/>
    <property type="match status" value="1"/>
</dbReference>
<organism evidence="13 14">
    <name type="scientific">Spongiibacter nanhainus</name>
    <dbReference type="NCBI Taxonomy" id="2794344"/>
    <lineage>
        <taxon>Bacteria</taxon>
        <taxon>Pseudomonadati</taxon>
        <taxon>Pseudomonadota</taxon>
        <taxon>Gammaproteobacteria</taxon>
        <taxon>Cellvibrionales</taxon>
        <taxon>Spongiibacteraceae</taxon>
        <taxon>Spongiibacter</taxon>
    </lineage>
</organism>
<dbReference type="InterPro" id="IPR027417">
    <property type="entry name" value="P-loop_NTPase"/>
</dbReference>
<keyword evidence="2 10" id="KW-0690">Ribosome biogenesis</keyword>
<comment type="similarity">
    <text evidence="10">Belongs to the TRAFAC class YlqF/YawG GTPase family. RsgA subfamily.</text>
</comment>
<evidence type="ECO:0000256" key="4">
    <source>
        <dbReference type="ARBA" id="ARBA00022730"/>
    </source>
</evidence>
<dbReference type="PROSITE" id="PS50936">
    <property type="entry name" value="ENGC_GTPASE"/>
    <property type="match status" value="1"/>
</dbReference>
<evidence type="ECO:0000256" key="2">
    <source>
        <dbReference type="ARBA" id="ARBA00022517"/>
    </source>
</evidence>
<dbReference type="RefSeq" id="WP_198569873.1">
    <property type="nucleotide sequence ID" value="NZ_CP066167.1"/>
</dbReference>
<comment type="function">
    <text evidence="10">One of several proteins that assist in the late maturation steps of the functional core of the 30S ribosomal subunit. Helps release RbfA from mature subunits. May play a role in the assembly of ribosomal proteins into the subunit. Circularly permuted GTPase that catalyzes slow GTP hydrolysis, GTPase activity is stimulated by the 30S ribosomal subunit.</text>
</comment>
<dbReference type="Proteomes" id="UP000596063">
    <property type="component" value="Chromosome"/>
</dbReference>